<dbReference type="Proteomes" id="UP000054270">
    <property type="component" value="Unassembled WGS sequence"/>
</dbReference>
<dbReference type="EMBL" id="KN817534">
    <property type="protein sequence ID" value="KJA24922.1"/>
    <property type="molecule type" value="Genomic_DNA"/>
</dbReference>
<evidence type="ECO:0000256" key="1">
    <source>
        <dbReference type="SAM" id="MobiDB-lite"/>
    </source>
</evidence>
<keyword evidence="3" id="KW-1185">Reference proteome</keyword>
<reference evidence="3" key="1">
    <citation type="submission" date="2014-04" db="EMBL/GenBank/DDBJ databases">
        <title>Evolutionary Origins and Diversification of the Mycorrhizal Mutualists.</title>
        <authorList>
            <consortium name="DOE Joint Genome Institute"/>
            <consortium name="Mycorrhizal Genomics Consortium"/>
            <person name="Kohler A."/>
            <person name="Kuo A."/>
            <person name="Nagy L.G."/>
            <person name="Floudas D."/>
            <person name="Copeland A."/>
            <person name="Barry K.W."/>
            <person name="Cichocki N."/>
            <person name="Veneault-Fourrey C."/>
            <person name="LaButti K."/>
            <person name="Lindquist E.A."/>
            <person name="Lipzen A."/>
            <person name="Lundell T."/>
            <person name="Morin E."/>
            <person name="Murat C."/>
            <person name="Riley R."/>
            <person name="Ohm R."/>
            <person name="Sun H."/>
            <person name="Tunlid A."/>
            <person name="Henrissat B."/>
            <person name="Grigoriev I.V."/>
            <person name="Hibbett D.S."/>
            <person name="Martin F."/>
        </authorList>
    </citation>
    <scope>NUCLEOTIDE SEQUENCE [LARGE SCALE GENOMIC DNA]</scope>
    <source>
        <strain evidence="3">FD-334 SS-4</strain>
    </source>
</reference>
<protein>
    <submittedName>
        <fullName evidence="2">Uncharacterized protein</fullName>
    </submittedName>
</protein>
<organism evidence="2 3">
    <name type="scientific">Hypholoma sublateritium (strain FD-334 SS-4)</name>
    <dbReference type="NCBI Taxonomy" id="945553"/>
    <lineage>
        <taxon>Eukaryota</taxon>
        <taxon>Fungi</taxon>
        <taxon>Dikarya</taxon>
        <taxon>Basidiomycota</taxon>
        <taxon>Agaricomycotina</taxon>
        <taxon>Agaricomycetes</taxon>
        <taxon>Agaricomycetidae</taxon>
        <taxon>Agaricales</taxon>
        <taxon>Agaricineae</taxon>
        <taxon>Strophariaceae</taxon>
        <taxon>Hypholoma</taxon>
    </lineage>
</organism>
<feature type="compositionally biased region" description="Low complexity" evidence="1">
    <location>
        <begin position="12"/>
        <end position="28"/>
    </location>
</feature>
<evidence type="ECO:0000313" key="3">
    <source>
        <dbReference type="Proteomes" id="UP000054270"/>
    </source>
</evidence>
<name>A0A0D2LCC8_HYPSF</name>
<feature type="compositionally biased region" description="Basic and acidic residues" evidence="1">
    <location>
        <begin position="138"/>
        <end position="147"/>
    </location>
</feature>
<accession>A0A0D2LCC8</accession>
<feature type="compositionally biased region" description="Low complexity" evidence="1">
    <location>
        <begin position="125"/>
        <end position="137"/>
    </location>
</feature>
<gene>
    <name evidence="2" type="ORF">HYPSUDRAFT_200180</name>
</gene>
<proteinExistence type="predicted"/>
<evidence type="ECO:0000313" key="2">
    <source>
        <dbReference type="EMBL" id="KJA24922.1"/>
    </source>
</evidence>
<sequence>MYPAPDPSQIQPIAICRRAPVRPRPCAARSDRIRPIPGAACLPRRAPAPARPSTRAPPRVNGASATARCQSRPGRDSPSARHQHIWAQHANNLSTASAMPAYPARAISPLSRHAHSGDHKAVGTPRAGARRPPAGARSDADVKVDAPRRACARTACAQY</sequence>
<feature type="region of interest" description="Disordered" evidence="1">
    <location>
        <begin position="1"/>
        <end position="92"/>
    </location>
</feature>
<feature type="region of interest" description="Disordered" evidence="1">
    <location>
        <begin position="104"/>
        <end position="147"/>
    </location>
</feature>
<dbReference type="AlphaFoldDB" id="A0A0D2LCC8"/>
<feature type="compositionally biased region" description="Low complexity" evidence="1">
    <location>
        <begin position="37"/>
        <end position="59"/>
    </location>
</feature>